<name>I3E1M7_BACMT</name>
<protein>
    <submittedName>
        <fullName evidence="1">Uncharacterized protein</fullName>
    </submittedName>
</protein>
<dbReference type="OrthoDB" id="2943980at2"/>
<keyword evidence="2" id="KW-1185">Reference proteome</keyword>
<dbReference type="Proteomes" id="UP000010523">
    <property type="component" value="Unassembled WGS sequence"/>
</dbReference>
<evidence type="ECO:0000313" key="1">
    <source>
        <dbReference type="EMBL" id="EIJ80398.1"/>
    </source>
</evidence>
<dbReference type="RefSeq" id="WP_003351848.1">
    <property type="nucleotide sequence ID" value="NZ_AFEU01000002.1"/>
</dbReference>
<dbReference type="PATRIC" id="fig|997296.3.peg.1820"/>
<reference evidence="1 2" key="1">
    <citation type="journal article" date="2012" name="Appl. Environ. Microbiol.">
        <title>Genome Sequence of Thermotolerant Bacillus methanolicus: Features and Regulation Related to Methylotrophy and Production of L-Lysine and L-Glutamate from Methanol.</title>
        <authorList>
            <person name="Heggeset T.M."/>
            <person name="Krog A."/>
            <person name="Balzer S."/>
            <person name="Wentzel A."/>
            <person name="Ellingsen T.E."/>
            <person name="Brautaset T."/>
        </authorList>
    </citation>
    <scope>NUCLEOTIDE SEQUENCE [LARGE SCALE GENOMIC DNA]</scope>
    <source>
        <strain evidence="1 2">PB1</strain>
    </source>
</reference>
<sequence length="170" mass="17907">MISSPIELPGTKITTKDLFGDLDTGTPGISLGNLRAAFSTEPIIITGVLVGSGGGQSSVITITINLGASAEAITTFTNKYGTITKKGNDKIEVVINEDKLGTTIGQIEETTNVDFTQILISFASSASPEDALLLNKLINNQLGKDLEEVKLGELAGRTFQANGFTVEFKK</sequence>
<dbReference type="AlphaFoldDB" id="I3E1M7"/>
<accession>I3E1M7</accession>
<organism evidence="1 2">
    <name type="scientific">Bacillus methanolicus PB1</name>
    <dbReference type="NCBI Taxonomy" id="997296"/>
    <lineage>
        <taxon>Bacteria</taxon>
        <taxon>Bacillati</taxon>
        <taxon>Bacillota</taxon>
        <taxon>Bacilli</taxon>
        <taxon>Bacillales</taxon>
        <taxon>Bacillaceae</taxon>
        <taxon>Bacillus</taxon>
    </lineage>
</organism>
<evidence type="ECO:0000313" key="2">
    <source>
        <dbReference type="Proteomes" id="UP000010523"/>
    </source>
</evidence>
<comment type="caution">
    <text evidence="1">The sequence shown here is derived from an EMBL/GenBank/DDBJ whole genome shotgun (WGS) entry which is preliminary data.</text>
</comment>
<gene>
    <name evidence="1" type="ORF">PB1_08562</name>
</gene>
<proteinExistence type="predicted"/>
<dbReference type="EMBL" id="AFEU01000002">
    <property type="protein sequence ID" value="EIJ80398.1"/>
    <property type="molecule type" value="Genomic_DNA"/>
</dbReference>